<geneLocation type="plasmid" evidence="7 8">
    <name>p1</name>
</geneLocation>
<name>A0ABX7JJN6_9RHOB</name>
<sequence>MISLTSPVRTRAHDWPAGVKLGALCLASTGLFMVRDIAVHGAALVAVLALYAAPGPVFLRAGLRSLRVVLPFVVILLVWHAIAGDMAMGLLIVLRMVALVALANLVTMTTALEDLVDLVHRLTFPLRRLGLPTHLLETAIPLVIRFTPVLVAHAETLAEAWRARSRRRPGWRLILPLTLQALDDADRVGEALRARGGPLGPHKQE</sequence>
<dbReference type="Proteomes" id="UP000663629">
    <property type="component" value="Plasmid p1"/>
</dbReference>
<evidence type="ECO:0000256" key="4">
    <source>
        <dbReference type="ARBA" id="ARBA00022989"/>
    </source>
</evidence>
<evidence type="ECO:0000256" key="3">
    <source>
        <dbReference type="ARBA" id="ARBA00022692"/>
    </source>
</evidence>
<dbReference type="EMBL" id="CP070369">
    <property type="protein sequence ID" value="QRZ14455.1"/>
    <property type="molecule type" value="Genomic_DNA"/>
</dbReference>
<accession>A0ABX7JJN6</accession>
<feature type="transmembrane region" description="Helical" evidence="6">
    <location>
        <begin position="37"/>
        <end position="59"/>
    </location>
</feature>
<evidence type="ECO:0000256" key="2">
    <source>
        <dbReference type="ARBA" id="ARBA00008564"/>
    </source>
</evidence>
<evidence type="ECO:0000256" key="6">
    <source>
        <dbReference type="SAM" id="Phobius"/>
    </source>
</evidence>
<proteinExistence type="inferred from homology"/>
<keyword evidence="5 6" id="KW-0472">Membrane</keyword>
<gene>
    <name evidence="7" type="ORF">JWJ88_11205</name>
</gene>
<dbReference type="CDD" id="cd16914">
    <property type="entry name" value="EcfT"/>
    <property type="match status" value="1"/>
</dbReference>
<comment type="subcellular location">
    <subcellularLocation>
        <location evidence="1">Membrane</location>
        <topology evidence="1">Multi-pass membrane protein</topology>
    </subcellularLocation>
</comment>
<dbReference type="RefSeq" id="WP_205295433.1">
    <property type="nucleotide sequence ID" value="NZ_CP070369.1"/>
</dbReference>
<comment type="similarity">
    <text evidence="2">Belongs to the CbiQ family.</text>
</comment>
<dbReference type="Pfam" id="PF02361">
    <property type="entry name" value="CbiQ"/>
    <property type="match status" value="1"/>
</dbReference>
<evidence type="ECO:0000313" key="8">
    <source>
        <dbReference type="Proteomes" id="UP000663629"/>
    </source>
</evidence>
<reference evidence="7 8" key="1">
    <citation type="submission" date="2021-02" db="EMBL/GenBank/DDBJ databases">
        <title>Paracoccus methylovroum sp.nov., a new methanol and methylamine utilizing methylotrophic denitrifer.</title>
        <authorList>
            <person name="Timsy T."/>
            <person name="Behrendt U."/>
            <person name="Ulrich A."/>
            <person name="Spanner T."/>
            <person name="Foesel B.U."/>
            <person name="Horn M.A."/>
            <person name="Kolb S."/>
        </authorList>
    </citation>
    <scope>NUCLEOTIDE SEQUENCE [LARGE SCALE GENOMIC DNA]</scope>
    <source>
        <strain evidence="7 8">H4-D09</strain>
        <plasmid evidence="7 8">p1</plasmid>
    </source>
</reference>
<feature type="transmembrane region" description="Helical" evidence="6">
    <location>
        <begin position="88"/>
        <end position="112"/>
    </location>
</feature>
<keyword evidence="3 6" id="KW-0812">Transmembrane</keyword>
<protein>
    <submittedName>
        <fullName evidence="7">Energy-coupling factor transporter transmembrane protein EcfT</fullName>
    </submittedName>
</protein>
<evidence type="ECO:0000313" key="7">
    <source>
        <dbReference type="EMBL" id="QRZ14455.1"/>
    </source>
</evidence>
<evidence type="ECO:0000256" key="1">
    <source>
        <dbReference type="ARBA" id="ARBA00004141"/>
    </source>
</evidence>
<evidence type="ECO:0000256" key="5">
    <source>
        <dbReference type="ARBA" id="ARBA00023136"/>
    </source>
</evidence>
<organism evidence="7 8">
    <name type="scientific">Paracoccus methylovorus</name>
    <dbReference type="NCBI Taxonomy" id="2812658"/>
    <lineage>
        <taxon>Bacteria</taxon>
        <taxon>Pseudomonadati</taxon>
        <taxon>Pseudomonadota</taxon>
        <taxon>Alphaproteobacteria</taxon>
        <taxon>Rhodobacterales</taxon>
        <taxon>Paracoccaceae</taxon>
        <taxon>Paracoccus</taxon>
    </lineage>
</organism>
<dbReference type="InterPro" id="IPR003339">
    <property type="entry name" value="ABC/ECF_trnsptr_transmembrane"/>
</dbReference>
<keyword evidence="7" id="KW-0614">Plasmid</keyword>
<feature type="transmembrane region" description="Helical" evidence="6">
    <location>
        <begin position="66"/>
        <end position="82"/>
    </location>
</feature>
<keyword evidence="4 6" id="KW-1133">Transmembrane helix</keyword>
<keyword evidence="8" id="KW-1185">Reference proteome</keyword>